<dbReference type="Proteomes" id="UP000011623">
    <property type="component" value="Unassembled WGS sequence"/>
</dbReference>
<sequence length="201" mass="23635">MNPLGYHILARLMSAASPDQKAEFGRYENKAPDYARSQYMPDLVTENLSEIVRREFALDPPATPDDVDRITGDDYRAFWLTHVEHEPWDIYTIAEDMAERFEINRGWAFKTARQHLNQLVLQARMRGYRQERLAGRRFRWGGPDADHPACQWIRAQIPDEGTPYHELVDLMQTAKHRFVEDPPSSPHVVHDWCRHEIREVQ</sequence>
<dbReference type="EMBL" id="AOLW01000047">
    <property type="protein sequence ID" value="EMA17193.1"/>
    <property type="molecule type" value="Genomic_DNA"/>
</dbReference>
<protein>
    <submittedName>
        <fullName evidence="1">Uncharacterized protein</fullName>
    </submittedName>
</protein>
<proteinExistence type="predicted"/>
<dbReference type="RefSeq" id="WP_008312848.1">
    <property type="nucleotide sequence ID" value="NZ_AOLW01000047.1"/>
</dbReference>
<evidence type="ECO:0000313" key="1">
    <source>
        <dbReference type="EMBL" id="EMA17193.1"/>
    </source>
</evidence>
<organism evidence="1 2">
    <name type="scientific">Haloarcula amylolytica JCM 13557</name>
    <dbReference type="NCBI Taxonomy" id="1227452"/>
    <lineage>
        <taxon>Archaea</taxon>
        <taxon>Methanobacteriati</taxon>
        <taxon>Methanobacteriota</taxon>
        <taxon>Stenosarchaea group</taxon>
        <taxon>Halobacteria</taxon>
        <taxon>Halobacteriales</taxon>
        <taxon>Haloarculaceae</taxon>
        <taxon>Haloarcula</taxon>
    </lineage>
</organism>
<dbReference type="AlphaFoldDB" id="M0K8P3"/>
<evidence type="ECO:0000313" key="2">
    <source>
        <dbReference type="Proteomes" id="UP000011623"/>
    </source>
</evidence>
<name>M0K8P3_9EURY</name>
<gene>
    <name evidence="1" type="ORF">C442_18025</name>
</gene>
<accession>M0K8P3</accession>
<dbReference type="PATRIC" id="fig|1227452.3.peg.3586"/>
<keyword evidence="2" id="KW-1185">Reference proteome</keyword>
<comment type="caution">
    <text evidence="1">The sequence shown here is derived from an EMBL/GenBank/DDBJ whole genome shotgun (WGS) entry which is preliminary data.</text>
</comment>
<reference evidence="1 2" key="1">
    <citation type="journal article" date="2014" name="PLoS Genet.">
        <title>Phylogenetically driven sequencing of extremely halophilic archaea reveals strategies for static and dynamic osmo-response.</title>
        <authorList>
            <person name="Becker E.A."/>
            <person name="Seitzer P.M."/>
            <person name="Tritt A."/>
            <person name="Larsen D."/>
            <person name="Krusor M."/>
            <person name="Yao A.I."/>
            <person name="Wu D."/>
            <person name="Madern D."/>
            <person name="Eisen J.A."/>
            <person name="Darling A.E."/>
            <person name="Facciotti M.T."/>
        </authorList>
    </citation>
    <scope>NUCLEOTIDE SEQUENCE [LARGE SCALE GENOMIC DNA]</scope>
    <source>
        <strain evidence="1 2">JCM 13557</strain>
    </source>
</reference>